<protein>
    <submittedName>
        <fullName evidence="1">Uncharacterized protein</fullName>
    </submittedName>
</protein>
<sequence>MREVTVPITIYPPNDAPSHFSKLDLTGPRAIQEGSTRTIGGASSYAIINGVTGSGVPTPVAGRIWYSATTTTHRGNASIGSRRQRSTAS</sequence>
<dbReference type="AlphaFoldDB" id="A0A9D7FEM1"/>
<reference evidence="1" key="1">
    <citation type="submission" date="2020-10" db="EMBL/GenBank/DDBJ databases">
        <title>Connecting structure to function with the recovery of over 1000 high-quality activated sludge metagenome-assembled genomes encoding full-length rRNA genes using long-read sequencing.</title>
        <authorList>
            <person name="Singleton C.M."/>
            <person name="Petriglieri F."/>
            <person name="Kristensen J.M."/>
            <person name="Kirkegaard R.H."/>
            <person name="Michaelsen T.Y."/>
            <person name="Andersen M.H."/>
            <person name="Karst S.M."/>
            <person name="Dueholm M.S."/>
            <person name="Nielsen P.H."/>
            <person name="Albertsen M."/>
        </authorList>
    </citation>
    <scope>NUCLEOTIDE SEQUENCE</scope>
    <source>
        <strain evidence="1">EsbW_18-Q3-R4-48_MAXAC.044</strain>
    </source>
</reference>
<name>A0A9D7FEM1_9RHOO</name>
<evidence type="ECO:0000313" key="1">
    <source>
        <dbReference type="EMBL" id="MBK7423675.1"/>
    </source>
</evidence>
<accession>A0A9D7FEM1</accession>
<comment type="caution">
    <text evidence="1">The sequence shown here is derived from an EMBL/GenBank/DDBJ whole genome shotgun (WGS) entry which is preliminary data.</text>
</comment>
<dbReference type="Proteomes" id="UP000886602">
    <property type="component" value="Unassembled WGS sequence"/>
</dbReference>
<dbReference type="EMBL" id="JADJNC010000017">
    <property type="protein sequence ID" value="MBK7423675.1"/>
    <property type="molecule type" value="Genomic_DNA"/>
</dbReference>
<evidence type="ECO:0000313" key="2">
    <source>
        <dbReference type="Proteomes" id="UP000886602"/>
    </source>
</evidence>
<organism evidence="1 2">
    <name type="scientific">Candidatus Propionivibrio dominans</name>
    <dbReference type="NCBI Taxonomy" id="2954373"/>
    <lineage>
        <taxon>Bacteria</taxon>
        <taxon>Pseudomonadati</taxon>
        <taxon>Pseudomonadota</taxon>
        <taxon>Betaproteobacteria</taxon>
        <taxon>Rhodocyclales</taxon>
        <taxon>Rhodocyclaceae</taxon>
        <taxon>Propionivibrio</taxon>
    </lineage>
</organism>
<gene>
    <name evidence="1" type="ORF">IPJ48_11560</name>
</gene>
<proteinExistence type="predicted"/>